<evidence type="ECO:0000259" key="2">
    <source>
        <dbReference type="Pfam" id="PF03807"/>
    </source>
</evidence>
<dbReference type="PANTHER" id="PTHR14239:SF0">
    <property type="entry name" value="F420-DEPENDENT NADP REDUCTASE"/>
    <property type="match status" value="1"/>
</dbReference>
<dbReference type="GO" id="GO:0015677">
    <property type="term" value="P:copper ion import"/>
    <property type="evidence" value="ECO:0007669"/>
    <property type="project" value="TreeGrafter"/>
</dbReference>
<dbReference type="NCBIfam" id="TIGR01915">
    <property type="entry name" value="npdG"/>
    <property type="match status" value="1"/>
</dbReference>
<dbReference type="AlphaFoldDB" id="A0A327K1V9"/>
<dbReference type="GO" id="GO:0006740">
    <property type="term" value="P:NADPH regeneration"/>
    <property type="evidence" value="ECO:0007669"/>
    <property type="project" value="InterPro"/>
</dbReference>
<name>A0A327K1V9_9BRAD</name>
<reference evidence="3 4" key="1">
    <citation type="submission" date="2017-07" db="EMBL/GenBank/DDBJ databases">
        <title>Draft Genome Sequences of Select Purple Nonsulfur Bacteria.</title>
        <authorList>
            <person name="Lasarre B."/>
            <person name="Mckinlay J.B."/>
        </authorList>
    </citation>
    <scope>NUCLEOTIDE SEQUENCE [LARGE SCALE GENOMIC DNA]</scope>
    <source>
        <strain evidence="3 4">DSM 11907</strain>
    </source>
</reference>
<dbReference type="EMBL" id="NPEU01000480">
    <property type="protein sequence ID" value="RAI31705.1"/>
    <property type="molecule type" value="Genomic_DNA"/>
</dbReference>
<dbReference type="GO" id="GO:0008823">
    <property type="term" value="F:cupric reductase (NADH) activity"/>
    <property type="evidence" value="ECO:0007669"/>
    <property type="project" value="TreeGrafter"/>
</dbReference>
<dbReference type="SUPFAM" id="SSF51735">
    <property type="entry name" value="NAD(P)-binding Rossmann-fold domains"/>
    <property type="match status" value="1"/>
</dbReference>
<feature type="domain" description="Pyrroline-5-carboxylate reductase catalytic N-terminal" evidence="2">
    <location>
        <begin position="11"/>
        <end position="107"/>
    </location>
</feature>
<keyword evidence="4" id="KW-1185">Reference proteome</keyword>
<dbReference type="Proteomes" id="UP000248863">
    <property type="component" value="Unassembled WGS sequence"/>
</dbReference>
<dbReference type="InterPro" id="IPR010185">
    <property type="entry name" value="NpdG"/>
</dbReference>
<dbReference type="InterPro" id="IPR036291">
    <property type="entry name" value="NAD(P)-bd_dom_sf"/>
</dbReference>
<gene>
    <name evidence="3" type="primary">npdG</name>
    <name evidence="3" type="ORF">CH338_25380</name>
</gene>
<protein>
    <submittedName>
        <fullName evidence="3">NADPH-dependent F420 reductase</fullName>
    </submittedName>
</protein>
<dbReference type="Gene3D" id="3.40.50.720">
    <property type="entry name" value="NAD(P)-binding Rossmann-like Domain"/>
    <property type="match status" value="1"/>
</dbReference>
<evidence type="ECO:0000313" key="4">
    <source>
        <dbReference type="Proteomes" id="UP000248863"/>
    </source>
</evidence>
<evidence type="ECO:0000256" key="1">
    <source>
        <dbReference type="ARBA" id="ARBA00023002"/>
    </source>
</evidence>
<sequence length="229" mass="23320">MTESLTGSLNVCVVGGTGAEGSGLAMRWARAGHRVTIGSRDAAKAAAAATELNQKLGKPLICGAASDEAVAGADVVVLTVPYAGQMATATGLKDALAGKILIDVTVPLVPPKVSRVQLPEADSCCVALQAALGENVKVVSAFQNVSAHKLKDPDKTIECDVLVTGDDKEARAVAIRLAGDAGLRGIDAGPLANSVVAEALTSVLIFINRTYKVPDAGIRITGIDQPKAE</sequence>
<accession>A0A327K1V9</accession>
<organism evidence="3 4">
    <name type="scientific">Rhodoplanes elegans</name>
    <dbReference type="NCBI Taxonomy" id="29408"/>
    <lineage>
        <taxon>Bacteria</taxon>
        <taxon>Pseudomonadati</taxon>
        <taxon>Pseudomonadota</taxon>
        <taxon>Alphaproteobacteria</taxon>
        <taxon>Hyphomicrobiales</taxon>
        <taxon>Nitrobacteraceae</taxon>
        <taxon>Rhodoplanes</taxon>
    </lineage>
</organism>
<dbReference type="GO" id="GO:0050661">
    <property type="term" value="F:NADP binding"/>
    <property type="evidence" value="ECO:0007669"/>
    <property type="project" value="InterPro"/>
</dbReference>
<dbReference type="InterPro" id="IPR028939">
    <property type="entry name" value="P5C_Rdtase_cat_N"/>
</dbReference>
<dbReference type="PANTHER" id="PTHR14239">
    <property type="entry name" value="DUDULIN-RELATED"/>
    <property type="match status" value="1"/>
</dbReference>
<dbReference type="OrthoDB" id="5738121at2"/>
<keyword evidence="1" id="KW-0560">Oxidoreductase</keyword>
<dbReference type="GO" id="GO:0016651">
    <property type="term" value="F:oxidoreductase activity, acting on NAD(P)H"/>
    <property type="evidence" value="ECO:0007669"/>
    <property type="project" value="InterPro"/>
</dbReference>
<proteinExistence type="predicted"/>
<dbReference type="GO" id="GO:0052851">
    <property type="term" value="F:ferric-chelate reductase (NADPH) activity"/>
    <property type="evidence" value="ECO:0007669"/>
    <property type="project" value="TreeGrafter"/>
</dbReference>
<dbReference type="GO" id="GO:0005886">
    <property type="term" value="C:plasma membrane"/>
    <property type="evidence" value="ECO:0007669"/>
    <property type="project" value="TreeGrafter"/>
</dbReference>
<dbReference type="GO" id="GO:0070967">
    <property type="term" value="F:coenzyme F420 binding"/>
    <property type="evidence" value="ECO:0007669"/>
    <property type="project" value="InterPro"/>
</dbReference>
<comment type="caution">
    <text evidence="3">The sequence shown here is derived from an EMBL/GenBank/DDBJ whole genome shotgun (WGS) entry which is preliminary data.</text>
</comment>
<evidence type="ECO:0000313" key="3">
    <source>
        <dbReference type="EMBL" id="RAI31705.1"/>
    </source>
</evidence>
<dbReference type="RefSeq" id="WP_111359834.1">
    <property type="nucleotide sequence ID" value="NZ_NHSK01000180.1"/>
</dbReference>
<dbReference type="Pfam" id="PF03807">
    <property type="entry name" value="F420_oxidored"/>
    <property type="match status" value="1"/>
</dbReference>
<dbReference type="InterPro" id="IPR051267">
    <property type="entry name" value="STEAP_metalloreductase"/>
</dbReference>